<dbReference type="OrthoDB" id="440160at2759"/>
<evidence type="ECO:0000256" key="3">
    <source>
        <dbReference type="SAM" id="Phobius"/>
    </source>
</evidence>
<feature type="transmembrane region" description="Helical" evidence="3">
    <location>
        <begin position="27"/>
        <end position="53"/>
    </location>
</feature>
<dbReference type="GeneID" id="25985862"/>
<dbReference type="SUPFAM" id="SSF102588">
    <property type="entry name" value="LmbE-like"/>
    <property type="match status" value="1"/>
</dbReference>
<accession>J5T189</accession>
<comment type="caution">
    <text evidence="4">The sequence shown here is derived from an EMBL/GenBank/DDBJ whole genome shotgun (WGS) entry which is preliminary data.</text>
</comment>
<feature type="transmembrane region" description="Helical" evidence="3">
    <location>
        <begin position="111"/>
        <end position="129"/>
    </location>
</feature>
<dbReference type="VEuPathDB" id="FungiDB:A1Q1_02348"/>
<dbReference type="InterPro" id="IPR024078">
    <property type="entry name" value="LmbE-like_dom_sf"/>
</dbReference>
<dbReference type="GO" id="GO:0000225">
    <property type="term" value="F:N-acetylglucosaminylphosphatidylinositol deacetylase activity"/>
    <property type="evidence" value="ECO:0007669"/>
    <property type="project" value="UniProtKB-EC"/>
</dbReference>
<dbReference type="PANTHER" id="PTHR12993:SF11">
    <property type="entry name" value="N-ACETYLGLUCOSAMINYL-PHOSPHATIDYLINOSITOL DE-N-ACETYLASE"/>
    <property type="match status" value="1"/>
</dbReference>
<dbReference type="Pfam" id="PF02585">
    <property type="entry name" value="PIG-L"/>
    <property type="match status" value="1"/>
</dbReference>
<name>J5T189_TRIAS</name>
<dbReference type="PANTHER" id="PTHR12993">
    <property type="entry name" value="N-ACETYLGLUCOSAMINYL-PHOSPHATIDYLINOSITOL DE-N-ACETYLASE-RELATED"/>
    <property type="match status" value="1"/>
</dbReference>
<keyword evidence="3" id="KW-0812">Transmembrane</keyword>
<evidence type="ECO:0000313" key="4">
    <source>
        <dbReference type="EMBL" id="EJT48621.1"/>
    </source>
</evidence>
<dbReference type="EMBL" id="ALBS01000196">
    <property type="protein sequence ID" value="EJT48621.1"/>
    <property type="molecule type" value="Genomic_DNA"/>
</dbReference>
<gene>
    <name evidence="4" type="ORF">A1Q1_02348</name>
</gene>
<dbReference type="Gene3D" id="3.40.50.10320">
    <property type="entry name" value="LmbE-like"/>
    <property type="match status" value="1"/>
</dbReference>
<reference evidence="4 5" key="1">
    <citation type="journal article" date="2012" name="Eukaryot. Cell">
        <title>Draft genome sequence of CBS 2479, the standard type strain of Trichosporon asahii.</title>
        <authorList>
            <person name="Yang R.Y."/>
            <person name="Li H.T."/>
            <person name="Zhu H."/>
            <person name="Zhou G.P."/>
            <person name="Wang M."/>
            <person name="Wang L."/>
        </authorList>
    </citation>
    <scope>NUCLEOTIDE SEQUENCE [LARGE SCALE GENOMIC DNA]</scope>
    <source>
        <strain evidence="5">ATCC 90039 / CBS 2479 / JCM 2466 / KCTC 7840 / NCYC 2677 / UAMH 7654</strain>
    </source>
</reference>
<evidence type="ECO:0000313" key="5">
    <source>
        <dbReference type="Proteomes" id="UP000002748"/>
    </source>
</evidence>
<keyword evidence="3" id="KW-0472">Membrane</keyword>
<dbReference type="AlphaFoldDB" id="J5T189"/>
<proteinExistence type="inferred from homology"/>
<dbReference type="KEGG" id="tasa:A1Q1_02348"/>
<dbReference type="HOGENOM" id="CLU_034979_0_0_1"/>
<sequence length="382" mass="41909">MSLQTTGDLFHLIFTPTLPFPFGYIPYAFRALAIVMAAPFLFFMALDLVAYAITRTLHISIERLRVPASPPSSSRRLPDVDEQPDDIDIAAELDSPQRKTKPLPDLGSGKAFSPVLALIVVLFAALLQWTTTISNDAQLSALAGDVAKPRAAVLTAHPDDEAMFFAPSILSMVDAGWDMHAICISDGNADGLGLIRTEELYQSYTRLGLKADQVSLITHPSLQDSMNASQMWDSQLVANLIAPYLDRNGITHLVTFDNQGVSKHPNHIALADVHAHLNPYLDSADEVPRPVLLQLESPPLATKYTGPIWAVVCALRELAARVLGSSPEGDAPEAATLISSPVRYAKAIRAMLAHRSQLVWFRWLYVSFSQLMWVNRLIDLGH</sequence>
<organism evidence="4 5">
    <name type="scientific">Trichosporon asahii var. asahii (strain ATCC 90039 / CBS 2479 / JCM 2466 / KCTC 7840 / NBRC 103889/ NCYC 2677 / UAMH 7654)</name>
    <name type="common">Yeast</name>
    <dbReference type="NCBI Taxonomy" id="1186058"/>
    <lineage>
        <taxon>Eukaryota</taxon>
        <taxon>Fungi</taxon>
        <taxon>Dikarya</taxon>
        <taxon>Basidiomycota</taxon>
        <taxon>Agaricomycotina</taxon>
        <taxon>Tremellomycetes</taxon>
        <taxon>Trichosporonales</taxon>
        <taxon>Trichosporonaceae</taxon>
        <taxon>Trichosporon</taxon>
    </lineage>
</organism>
<dbReference type="RefSeq" id="XP_014180768.1">
    <property type="nucleotide sequence ID" value="XM_014325293.1"/>
</dbReference>
<evidence type="ECO:0000256" key="1">
    <source>
        <dbReference type="ARBA" id="ARBA00006066"/>
    </source>
</evidence>
<keyword evidence="3" id="KW-1133">Transmembrane helix</keyword>
<dbReference type="InterPro" id="IPR003737">
    <property type="entry name" value="GlcNAc_PI_deacetylase-related"/>
</dbReference>
<dbReference type="GO" id="GO:0006506">
    <property type="term" value="P:GPI anchor biosynthetic process"/>
    <property type="evidence" value="ECO:0007669"/>
    <property type="project" value="UniProtKB-UniPathway"/>
</dbReference>
<dbReference type="EC" id="3.5.1.89" evidence="2"/>
<dbReference type="UniPathway" id="UPA00196"/>
<dbReference type="Proteomes" id="UP000002748">
    <property type="component" value="Unassembled WGS sequence"/>
</dbReference>
<evidence type="ECO:0000256" key="2">
    <source>
        <dbReference type="ARBA" id="ARBA00012176"/>
    </source>
</evidence>
<dbReference type="GO" id="GO:0005783">
    <property type="term" value="C:endoplasmic reticulum"/>
    <property type="evidence" value="ECO:0007669"/>
    <property type="project" value="TreeGrafter"/>
</dbReference>
<dbReference type="GO" id="GO:0016020">
    <property type="term" value="C:membrane"/>
    <property type="evidence" value="ECO:0007669"/>
    <property type="project" value="GOC"/>
</dbReference>
<comment type="similarity">
    <text evidence="1">Belongs to the PIGL family.</text>
</comment>
<protein>
    <recommendedName>
        <fullName evidence="2">N-acetylglucosaminylphosphatidylinositol deacetylase</fullName>
        <ecNumber evidence="2">3.5.1.89</ecNumber>
    </recommendedName>
</protein>